<evidence type="ECO:0000256" key="1">
    <source>
        <dbReference type="SAM" id="MobiDB-lite"/>
    </source>
</evidence>
<keyword evidence="3" id="KW-1185">Reference proteome</keyword>
<dbReference type="Proteomes" id="UP000000305">
    <property type="component" value="Unassembled WGS sequence"/>
</dbReference>
<proteinExistence type="predicted"/>
<sequence length="147" mass="16837">MERRTQETEIANLKEQILALEHQIQPLSKMICSQDEPISSIDDQQPSTSGNTSKRDTQEVCIKDLFQCSEKEKLEMPHSTEYRRMADSGLGYRFDVKFPFQSATSRDIRGISYREFPRLKEAQSFYVCAKGPGTSTKLCIKNYSVPS</sequence>
<evidence type="ECO:0000313" key="2">
    <source>
        <dbReference type="EMBL" id="EFX70537.1"/>
    </source>
</evidence>
<dbReference type="AlphaFoldDB" id="E9HCG5"/>
<gene>
    <name evidence="2" type="ORF">DAPPUDRAFT_112634</name>
</gene>
<name>E9HCG5_DAPPU</name>
<protein>
    <submittedName>
        <fullName evidence="2">Uncharacterized protein</fullName>
    </submittedName>
</protein>
<accession>E9HCG5</accession>
<dbReference type="HOGENOM" id="CLU_1769966_0_0_1"/>
<evidence type="ECO:0000313" key="3">
    <source>
        <dbReference type="Proteomes" id="UP000000305"/>
    </source>
</evidence>
<dbReference type="EMBL" id="GL732620">
    <property type="protein sequence ID" value="EFX70537.1"/>
    <property type="molecule type" value="Genomic_DNA"/>
</dbReference>
<feature type="compositionally biased region" description="Polar residues" evidence="1">
    <location>
        <begin position="41"/>
        <end position="52"/>
    </location>
</feature>
<dbReference type="OrthoDB" id="10579868at2759"/>
<organism evidence="2 3">
    <name type="scientific">Daphnia pulex</name>
    <name type="common">Water flea</name>
    <dbReference type="NCBI Taxonomy" id="6669"/>
    <lineage>
        <taxon>Eukaryota</taxon>
        <taxon>Metazoa</taxon>
        <taxon>Ecdysozoa</taxon>
        <taxon>Arthropoda</taxon>
        <taxon>Crustacea</taxon>
        <taxon>Branchiopoda</taxon>
        <taxon>Diplostraca</taxon>
        <taxon>Cladocera</taxon>
        <taxon>Anomopoda</taxon>
        <taxon>Daphniidae</taxon>
        <taxon>Daphnia</taxon>
    </lineage>
</organism>
<reference evidence="2 3" key="1">
    <citation type="journal article" date="2011" name="Science">
        <title>The ecoresponsive genome of Daphnia pulex.</title>
        <authorList>
            <person name="Colbourne J.K."/>
            <person name="Pfrender M.E."/>
            <person name="Gilbert D."/>
            <person name="Thomas W.K."/>
            <person name="Tucker A."/>
            <person name="Oakley T.H."/>
            <person name="Tokishita S."/>
            <person name="Aerts A."/>
            <person name="Arnold G.J."/>
            <person name="Basu M.K."/>
            <person name="Bauer D.J."/>
            <person name="Caceres C.E."/>
            <person name="Carmel L."/>
            <person name="Casola C."/>
            <person name="Choi J.H."/>
            <person name="Detter J.C."/>
            <person name="Dong Q."/>
            <person name="Dusheyko S."/>
            <person name="Eads B.D."/>
            <person name="Frohlich T."/>
            <person name="Geiler-Samerotte K.A."/>
            <person name="Gerlach D."/>
            <person name="Hatcher P."/>
            <person name="Jogdeo S."/>
            <person name="Krijgsveld J."/>
            <person name="Kriventseva E.V."/>
            <person name="Kultz D."/>
            <person name="Laforsch C."/>
            <person name="Lindquist E."/>
            <person name="Lopez J."/>
            <person name="Manak J.R."/>
            <person name="Muller J."/>
            <person name="Pangilinan J."/>
            <person name="Patwardhan R.P."/>
            <person name="Pitluck S."/>
            <person name="Pritham E.J."/>
            <person name="Rechtsteiner A."/>
            <person name="Rho M."/>
            <person name="Rogozin I.B."/>
            <person name="Sakarya O."/>
            <person name="Salamov A."/>
            <person name="Schaack S."/>
            <person name="Shapiro H."/>
            <person name="Shiga Y."/>
            <person name="Skalitzky C."/>
            <person name="Smith Z."/>
            <person name="Souvorov A."/>
            <person name="Sung W."/>
            <person name="Tang Z."/>
            <person name="Tsuchiya D."/>
            <person name="Tu H."/>
            <person name="Vos H."/>
            <person name="Wang M."/>
            <person name="Wolf Y.I."/>
            <person name="Yamagata H."/>
            <person name="Yamada T."/>
            <person name="Ye Y."/>
            <person name="Shaw J.R."/>
            <person name="Andrews J."/>
            <person name="Crease T.J."/>
            <person name="Tang H."/>
            <person name="Lucas S.M."/>
            <person name="Robertson H.M."/>
            <person name="Bork P."/>
            <person name="Koonin E.V."/>
            <person name="Zdobnov E.M."/>
            <person name="Grigoriev I.V."/>
            <person name="Lynch M."/>
            <person name="Boore J.L."/>
        </authorList>
    </citation>
    <scope>NUCLEOTIDE SEQUENCE [LARGE SCALE GENOMIC DNA]</scope>
</reference>
<feature type="region of interest" description="Disordered" evidence="1">
    <location>
        <begin position="35"/>
        <end position="57"/>
    </location>
</feature>
<dbReference type="KEGG" id="dpx:DAPPUDRAFT_112634"/>
<dbReference type="InParanoid" id="E9HCG5"/>